<reference evidence="1 2" key="1">
    <citation type="submission" date="2024-02" db="EMBL/GenBank/DDBJ databases">
        <title>de novo genome assembly of Solanum bulbocastanum strain 11H21.</title>
        <authorList>
            <person name="Hosaka A.J."/>
        </authorList>
    </citation>
    <scope>NUCLEOTIDE SEQUENCE [LARGE SCALE GENOMIC DNA]</scope>
    <source>
        <tissue evidence="1">Young leaves</tissue>
    </source>
</reference>
<dbReference type="EMBL" id="JBANQN010000011">
    <property type="protein sequence ID" value="KAK6775772.1"/>
    <property type="molecule type" value="Genomic_DNA"/>
</dbReference>
<gene>
    <name evidence="1" type="ORF">RDI58_026773</name>
</gene>
<evidence type="ECO:0000313" key="1">
    <source>
        <dbReference type="EMBL" id="KAK6775772.1"/>
    </source>
</evidence>
<name>A0AAN8SZP3_SOLBU</name>
<evidence type="ECO:0000313" key="2">
    <source>
        <dbReference type="Proteomes" id="UP001371456"/>
    </source>
</evidence>
<organism evidence="1 2">
    <name type="scientific">Solanum bulbocastanum</name>
    <name type="common">Wild potato</name>
    <dbReference type="NCBI Taxonomy" id="147425"/>
    <lineage>
        <taxon>Eukaryota</taxon>
        <taxon>Viridiplantae</taxon>
        <taxon>Streptophyta</taxon>
        <taxon>Embryophyta</taxon>
        <taxon>Tracheophyta</taxon>
        <taxon>Spermatophyta</taxon>
        <taxon>Magnoliopsida</taxon>
        <taxon>eudicotyledons</taxon>
        <taxon>Gunneridae</taxon>
        <taxon>Pentapetalae</taxon>
        <taxon>asterids</taxon>
        <taxon>lamiids</taxon>
        <taxon>Solanales</taxon>
        <taxon>Solanaceae</taxon>
        <taxon>Solanoideae</taxon>
        <taxon>Solaneae</taxon>
        <taxon>Solanum</taxon>
    </lineage>
</organism>
<sequence length="92" mass="10361">MRNISSLFIRYRGYALFPLSYGPSQFCQHGLKKSVLQMNGYSNTNMQICLLLTINRAILILRELGYSGAKGLLEIVPGVTLVLLHSDDYTLH</sequence>
<keyword evidence="2" id="KW-1185">Reference proteome</keyword>
<proteinExistence type="predicted"/>
<comment type="caution">
    <text evidence="1">The sequence shown here is derived from an EMBL/GenBank/DDBJ whole genome shotgun (WGS) entry which is preliminary data.</text>
</comment>
<accession>A0AAN8SZP3</accession>
<dbReference type="AlphaFoldDB" id="A0AAN8SZP3"/>
<protein>
    <submittedName>
        <fullName evidence="1">Uncharacterized protein</fullName>
    </submittedName>
</protein>
<dbReference type="Proteomes" id="UP001371456">
    <property type="component" value="Unassembled WGS sequence"/>
</dbReference>